<dbReference type="Pfam" id="PF00173">
    <property type="entry name" value="Cyt-b5"/>
    <property type="match status" value="1"/>
</dbReference>
<accession>A0AAD5ZBC1</accession>
<sequence length="238" mass="26481">MAWHDWVKENIYKRNEKLKEIIRTRTGLSPAMFFAVVTVVTATAAASIAVISSFISPPTHIDPDEKQPGDRNPDDNEIFPEPVQVGEISEDELRMYDGSDPEKPILTAIKGQIYDVSKSSMFYGPGGPYELFAGRDHSRALAKMSFEPADVTGDISGLEPYELETLNDWEARFMSKYTKVGTIVQKPAVESVKSSDGSTVCRDDDISSTSSESDSEEWAQLHNKEDKEVIGSHHQHDP</sequence>
<dbReference type="InterPro" id="IPR001199">
    <property type="entry name" value="Cyt_B5-like_heme/steroid-bd"/>
</dbReference>
<protein>
    <recommendedName>
        <fullName evidence="12">Cytochrome b5 heme-binding domain-containing protein</fullName>
    </recommendedName>
</protein>
<dbReference type="AlphaFoldDB" id="A0AAD5ZBC1"/>
<evidence type="ECO:0000256" key="8">
    <source>
        <dbReference type="ARBA" id="ARBA00023136"/>
    </source>
</evidence>
<gene>
    <name evidence="13" type="ORF">LUZ61_019409</name>
</gene>
<keyword evidence="5" id="KW-0735">Signal-anchor</keyword>
<dbReference type="SUPFAM" id="SSF55856">
    <property type="entry name" value="Cytochrome b5-like heme/steroid binding domain"/>
    <property type="match status" value="1"/>
</dbReference>
<feature type="compositionally biased region" description="Basic and acidic residues" evidence="10">
    <location>
        <begin position="222"/>
        <end position="238"/>
    </location>
</feature>
<dbReference type="Proteomes" id="UP001210211">
    <property type="component" value="Unassembled WGS sequence"/>
</dbReference>
<keyword evidence="4 11" id="KW-0812">Transmembrane</keyword>
<dbReference type="EMBL" id="JAMRDG010000002">
    <property type="protein sequence ID" value="KAJ3690245.1"/>
    <property type="molecule type" value="Genomic_DNA"/>
</dbReference>
<evidence type="ECO:0000256" key="4">
    <source>
        <dbReference type="ARBA" id="ARBA00022692"/>
    </source>
</evidence>
<evidence type="ECO:0000256" key="2">
    <source>
        <dbReference type="ARBA" id="ARBA00022475"/>
    </source>
</evidence>
<keyword evidence="6 11" id="KW-1133">Transmembrane helix</keyword>
<feature type="domain" description="Cytochrome b5 heme-binding" evidence="12">
    <location>
        <begin position="88"/>
        <end position="184"/>
    </location>
</feature>
<evidence type="ECO:0000259" key="12">
    <source>
        <dbReference type="SMART" id="SM01117"/>
    </source>
</evidence>
<name>A0AAD5ZBC1_9POAL</name>
<dbReference type="GO" id="GO:0005496">
    <property type="term" value="F:steroid binding"/>
    <property type="evidence" value="ECO:0007669"/>
    <property type="project" value="UniProtKB-KW"/>
</dbReference>
<evidence type="ECO:0000313" key="13">
    <source>
        <dbReference type="EMBL" id="KAJ3690245.1"/>
    </source>
</evidence>
<keyword evidence="8 11" id="KW-0472">Membrane</keyword>
<feature type="region of interest" description="Disordered" evidence="10">
    <location>
        <begin position="191"/>
        <end position="238"/>
    </location>
</feature>
<comment type="subcellular location">
    <subcellularLocation>
        <location evidence="1">Cell membrane</location>
        <topology evidence="1">Single-pass type II membrane protein</topology>
    </subcellularLocation>
</comment>
<dbReference type="Gene3D" id="3.10.120.10">
    <property type="entry name" value="Cytochrome b5-like heme/steroid binding domain"/>
    <property type="match status" value="1"/>
</dbReference>
<proteinExistence type="inferred from homology"/>
<dbReference type="InterPro" id="IPR036400">
    <property type="entry name" value="Cyt_B5-like_heme/steroid_sf"/>
</dbReference>
<evidence type="ECO:0000256" key="10">
    <source>
        <dbReference type="SAM" id="MobiDB-lite"/>
    </source>
</evidence>
<evidence type="ECO:0000256" key="9">
    <source>
        <dbReference type="ARBA" id="ARBA00038357"/>
    </source>
</evidence>
<evidence type="ECO:0000256" key="3">
    <source>
        <dbReference type="ARBA" id="ARBA00022665"/>
    </source>
</evidence>
<dbReference type="InterPro" id="IPR050577">
    <property type="entry name" value="MAPR/NEUFC/NENF-like"/>
</dbReference>
<evidence type="ECO:0000256" key="11">
    <source>
        <dbReference type="SAM" id="Phobius"/>
    </source>
</evidence>
<feature type="region of interest" description="Disordered" evidence="10">
    <location>
        <begin position="59"/>
        <end position="80"/>
    </location>
</feature>
<keyword evidence="7" id="KW-0446">Lipid-binding</keyword>
<reference evidence="13 14" key="1">
    <citation type="journal article" date="2022" name="Cell">
        <title>Repeat-based holocentromeres influence genome architecture and karyotype evolution.</title>
        <authorList>
            <person name="Hofstatter P.G."/>
            <person name="Thangavel G."/>
            <person name="Lux T."/>
            <person name="Neumann P."/>
            <person name="Vondrak T."/>
            <person name="Novak P."/>
            <person name="Zhang M."/>
            <person name="Costa L."/>
            <person name="Castellani M."/>
            <person name="Scott A."/>
            <person name="Toegelov H."/>
            <person name="Fuchs J."/>
            <person name="Mata-Sucre Y."/>
            <person name="Dias Y."/>
            <person name="Vanzela A.L.L."/>
            <person name="Huettel B."/>
            <person name="Almeida C.C.S."/>
            <person name="Simkova H."/>
            <person name="Souza G."/>
            <person name="Pedrosa-Harand A."/>
            <person name="Macas J."/>
            <person name="Mayer K.F.X."/>
            <person name="Houben A."/>
            <person name="Marques A."/>
        </authorList>
    </citation>
    <scope>NUCLEOTIDE SEQUENCE [LARGE SCALE GENOMIC DNA]</scope>
    <source>
        <strain evidence="13">RhyTen1mFocal</strain>
    </source>
</reference>
<evidence type="ECO:0000256" key="1">
    <source>
        <dbReference type="ARBA" id="ARBA00004401"/>
    </source>
</evidence>
<dbReference type="SMART" id="SM01117">
    <property type="entry name" value="Cyt-b5"/>
    <property type="match status" value="1"/>
</dbReference>
<dbReference type="PANTHER" id="PTHR10281">
    <property type="entry name" value="MEMBRANE-ASSOCIATED PROGESTERONE RECEPTOR COMPONENT-RELATED"/>
    <property type="match status" value="1"/>
</dbReference>
<organism evidence="13 14">
    <name type="scientific">Rhynchospora tenuis</name>
    <dbReference type="NCBI Taxonomy" id="198213"/>
    <lineage>
        <taxon>Eukaryota</taxon>
        <taxon>Viridiplantae</taxon>
        <taxon>Streptophyta</taxon>
        <taxon>Embryophyta</taxon>
        <taxon>Tracheophyta</taxon>
        <taxon>Spermatophyta</taxon>
        <taxon>Magnoliopsida</taxon>
        <taxon>Liliopsida</taxon>
        <taxon>Poales</taxon>
        <taxon>Cyperaceae</taxon>
        <taxon>Cyperoideae</taxon>
        <taxon>Rhynchosporeae</taxon>
        <taxon>Rhynchospora</taxon>
    </lineage>
</organism>
<dbReference type="FunFam" id="3.10.120.10:FF:000006">
    <property type="entry name" value="Membrane steroid-binding protein 1"/>
    <property type="match status" value="1"/>
</dbReference>
<keyword evidence="2" id="KW-1003">Cell membrane</keyword>
<evidence type="ECO:0000256" key="7">
    <source>
        <dbReference type="ARBA" id="ARBA00023121"/>
    </source>
</evidence>
<evidence type="ECO:0000256" key="5">
    <source>
        <dbReference type="ARBA" id="ARBA00022968"/>
    </source>
</evidence>
<dbReference type="PANTHER" id="PTHR10281:SF45">
    <property type="entry name" value="MEMBRANE STEROID-BINDING PROTEIN 2"/>
    <property type="match status" value="1"/>
</dbReference>
<keyword evidence="14" id="KW-1185">Reference proteome</keyword>
<evidence type="ECO:0000313" key="14">
    <source>
        <dbReference type="Proteomes" id="UP001210211"/>
    </source>
</evidence>
<comment type="similarity">
    <text evidence="9">Belongs to the cytochrome b5 family. MAPR subfamily.</text>
</comment>
<evidence type="ECO:0000256" key="6">
    <source>
        <dbReference type="ARBA" id="ARBA00022989"/>
    </source>
</evidence>
<dbReference type="GO" id="GO:0005783">
    <property type="term" value="C:endoplasmic reticulum"/>
    <property type="evidence" value="ECO:0007669"/>
    <property type="project" value="TreeGrafter"/>
</dbReference>
<feature type="compositionally biased region" description="Basic and acidic residues" evidence="10">
    <location>
        <begin position="61"/>
        <end position="74"/>
    </location>
</feature>
<comment type="caution">
    <text evidence="13">The sequence shown here is derived from an EMBL/GenBank/DDBJ whole genome shotgun (WGS) entry which is preliminary data.</text>
</comment>
<keyword evidence="3" id="KW-0754">Steroid-binding</keyword>
<feature type="transmembrane region" description="Helical" evidence="11">
    <location>
        <begin position="31"/>
        <end position="55"/>
    </location>
</feature>
<dbReference type="GO" id="GO:0005886">
    <property type="term" value="C:plasma membrane"/>
    <property type="evidence" value="ECO:0007669"/>
    <property type="project" value="UniProtKB-SubCell"/>
</dbReference>